<comment type="caution">
    <text evidence="1">The sequence shown here is derived from an EMBL/GenBank/DDBJ whole genome shotgun (WGS) entry which is preliminary data.</text>
</comment>
<keyword evidence="2" id="KW-1185">Reference proteome</keyword>
<dbReference type="OrthoDB" id="781694at2"/>
<proteinExistence type="predicted"/>
<dbReference type="EMBL" id="QGDC01000012">
    <property type="protein sequence ID" value="RCH53602.1"/>
    <property type="molecule type" value="Genomic_DNA"/>
</dbReference>
<dbReference type="AlphaFoldDB" id="A0A367GJI1"/>
<organism evidence="1 2">
    <name type="scientific">Mucilaginibacter hurinus</name>
    <dbReference type="NCBI Taxonomy" id="2201324"/>
    <lineage>
        <taxon>Bacteria</taxon>
        <taxon>Pseudomonadati</taxon>
        <taxon>Bacteroidota</taxon>
        <taxon>Sphingobacteriia</taxon>
        <taxon>Sphingobacteriales</taxon>
        <taxon>Sphingobacteriaceae</taxon>
        <taxon>Mucilaginibacter</taxon>
    </lineage>
</organism>
<sequence>MERLKSWRDYVLKGDYYKDEKNSPAGLLHFHKLNICLIEAMCLIEVQETTLGSIRLSKSEQITLEQVTWRDYPNNLTQAELLNPLLVVDIFFQEYSLPQYREQLYQWLSYGLSAKAAREFVDTIDLVKVYENLQKLYSAAWLIHQRTTATPYLKVSRPMTNNANINEGGIISLYQLNTLVPPTEQAKISKIVGIIKHKVPTTQCVIYLGTIPDNTERIFLLVLTSREETATAQSLNCLIEDSCRDIGKVTALVHYTTAMLTALANNSRFFHHAIHCPVIYLSGDLILPTPKPLERIAAKESESFKWESWLSQGKDFLAGAEFYLRQDAANAALFPCTKVQSVF</sequence>
<gene>
    <name evidence="1" type="ORF">DJ568_16770</name>
</gene>
<evidence type="ECO:0000313" key="2">
    <source>
        <dbReference type="Proteomes" id="UP000253209"/>
    </source>
</evidence>
<reference evidence="1 2" key="1">
    <citation type="submission" date="2018-05" db="EMBL/GenBank/DDBJ databases">
        <title>Mucilaginibacter hurinus sp. nov., isolated from briquette warehouse soil.</title>
        <authorList>
            <person name="Choi L."/>
        </authorList>
    </citation>
    <scope>NUCLEOTIDE SEQUENCE [LARGE SCALE GENOMIC DNA]</scope>
    <source>
        <strain evidence="1 2">ZR32</strain>
    </source>
</reference>
<dbReference type="Proteomes" id="UP000253209">
    <property type="component" value="Unassembled WGS sequence"/>
</dbReference>
<evidence type="ECO:0000313" key="1">
    <source>
        <dbReference type="EMBL" id="RCH53602.1"/>
    </source>
</evidence>
<name>A0A367GJI1_9SPHI</name>
<protein>
    <submittedName>
        <fullName evidence="1">Uncharacterized protein</fullName>
    </submittedName>
</protein>
<accession>A0A367GJI1</accession>